<dbReference type="HOGENOM" id="CLU_1149413_0_0_1"/>
<name>B7PS72_IXOSC</name>
<evidence type="ECO:0000313" key="5">
    <source>
        <dbReference type="EnsemblMetazoa" id="ISCW008161-PA"/>
    </source>
</evidence>
<proteinExistence type="predicted"/>
<keyword evidence="3" id="KW-0808">Transferase</keyword>
<dbReference type="PANTHER" id="PTHR45700:SF2">
    <property type="entry name" value="UBIQUITIN-PROTEIN LIGASE E3C"/>
    <property type="match status" value="1"/>
</dbReference>
<dbReference type="EMBL" id="ABJB010465078">
    <property type="status" value="NOT_ANNOTATED_CDS"/>
    <property type="molecule type" value="Genomic_DNA"/>
</dbReference>
<dbReference type="Proteomes" id="UP000001555">
    <property type="component" value="Unassembled WGS sequence"/>
</dbReference>
<protein>
    <recommendedName>
        <fullName evidence="2">HECT-type E3 ubiquitin transferase</fullName>
        <ecNumber evidence="2">2.3.2.26</ecNumber>
    </recommendedName>
</protein>
<evidence type="ECO:0000313" key="6">
    <source>
        <dbReference type="Proteomes" id="UP000001555"/>
    </source>
</evidence>
<evidence type="ECO:0000313" key="4">
    <source>
        <dbReference type="EMBL" id="EEC09444.1"/>
    </source>
</evidence>
<dbReference type="EC" id="2.3.2.26" evidence="2"/>
<evidence type="ECO:0000256" key="2">
    <source>
        <dbReference type="ARBA" id="ARBA00012485"/>
    </source>
</evidence>
<reference evidence="5" key="2">
    <citation type="submission" date="2020-05" db="UniProtKB">
        <authorList>
            <consortium name="EnsemblMetazoa"/>
        </authorList>
    </citation>
    <scope>IDENTIFICATION</scope>
    <source>
        <strain evidence="5">wikel</strain>
    </source>
</reference>
<organism>
    <name type="scientific">Ixodes scapularis</name>
    <name type="common">Black-legged tick</name>
    <name type="synonym">Deer tick</name>
    <dbReference type="NCBI Taxonomy" id="6945"/>
    <lineage>
        <taxon>Eukaryota</taxon>
        <taxon>Metazoa</taxon>
        <taxon>Ecdysozoa</taxon>
        <taxon>Arthropoda</taxon>
        <taxon>Chelicerata</taxon>
        <taxon>Arachnida</taxon>
        <taxon>Acari</taxon>
        <taxon>Parasitiformes</taxon>
        <taxon>Ixodida</taxon>
        <taxon>Ixodoidea</taxon>
        <taxon>Ixodidae</taxon>
        <taxon>Ixodinae</taxon>
        <taxon>Ixodes</taxon>
    </lineage>
</organism>
<evidence type="ECO:0000256" key="1">
    <source>
        <dbReference type="ARBA" id="ARBA00000885"/>
    </source>
</evidence>
<dbReference type="EnsemblMetazoa" id="ISCW008161-RA">
    <property type="protein sequence ID" value="ISCW008161-PA"/>
    <property type="gene ID" value="ISCW008161"/>
</dbReference>
<dbReference type="PaxDb" id="6945-B7PS72"/>
<sequence>MYSFEGDFRQKPEQALGGASRKVYRDDLLKKSALRRQTREEYRRQQLAALRINACVRGFLSRLHQARELRREFDAASRVPGDLGTLLRSLTFFYNADLDGQRLVWLSQLVLSRKEHVASQVEDPVWRLRIRNLLALNTLLDSPQALSREGHPTGPSLRVLEVFGSPETYASGGRISGDSATALCPWLQQLWLHLAQRCHFYSQLRRLLATRVPDPGPREEGTPQVVRLVLPALESRWPVPGEPFLRAVLSLPPSAWLLQALVRLSSPREPLFLPAVAHLTPC</sequence>
<dbReference type="AlphaFoldDB" id="B7PS72"/>
<reference evidence="4 6" key="1">
    <citation type="submission" date="2008-03" db="EMBL/GenBank/DDBJ databases">
        <title>Annotation of Ixodes scapularis.</title>
        <authorList>
            <consortium name="Ixodes scapularis Genome Project Consortium"/>
            <person name="Caler E."/>
            <person name="Hannick L.I."/>
            <person name="Bidwell S."/>
            <person name="Joardar V."/>
            <person name="Thiagarajan M."/>
            <person name="Amedeo P."/>
            <person name="Galinsky K.J."/>
            <person name="Schobel S."/>
            <person name="Inman J."/>
            <person name="Hostetler J."/>
            <person name="Miller J."/>
            <person name="Hammond M."/>
            <person name="Megy K."/>
            <person name="Lawson D."/>
            <person name="Kodira C."/>
            <person name="Sutton G."/>
            <person name="Meyer J."/>
            <person name="Hill C.A."/>
            <person name="Birren B."/>
            <person name="Nene V."/>
            <person name="Collins F."/>
            <person name="Alarcon-Chaidez F."/>
            <person name="Wikel S."/>
            <person name="Strausberg R."/>
        </authorList>
    </citation>
    <scope>NUCLEOTIDE SEQUENCE [LARGE SCALE GENOMIC DNA]</scope>
    <source>
        <strain evidence="6">Wikel</strain>
        <strain evidence="4">Wikel colony</strain>
    </source>
</reference>
<dbReference type="VEuPathDB" id="VectorBase:ISCP_037817"/>
<dbReference type="OrthoDB" id="8068875at2759"/>
<dbReference type="PANTHER" id="PTHR45700">
    <property type="entry name" value="UBIQUITIN-PROTEIN LIGASE E3C"/>
    <property type="match status" value="1"/>
</dbReference>
<dbReference type="VEuPathDB" id="VectorBase:ISCW008161"/>
<accession>B7PS72</accession>
<dbReference type="InParanoid" id="B7PS72"/>
<dbReference type="GO" id="GO:0000209">
    <property type="term" value="P:protein polyubiquitination"/>
    <property type="evidence" value="ECO:0007669"/>
    <property type="project" value="InterPro"/>
</dbReference>
<dbReference type="InterPro" id="IPR044611">
    <property type="entry name" value="E3A/B/C-like"/>
</dbReference>
<gene>
    <name evidence="4" type="ORF">IscW_ISCW008161</name>
</gene>
<dbReference type="EMBL" id="ABJB010402649">
    <property type="status" value="NOT_ANNOTATED_CDS"/>
    <property type="molecule type" value="Genomic_DNA"/>
</dbReference>
<dbReference type="PROSITE" id="PS50096">
    <property type="entry name" value="IQ"/>
    <property type="match status" value="1"/>
</dbReference>
<dbReference type="GO" id="GO:0061630">
    <property type="term" value="F:ubiquitin protein ligase activity"/>
    <property type="evidence" value="ECO:0007669"/>
    <property type="project" value="UniProtKB-EC"/>
</dbReference>
<dbReference type="EMBL" id="DS777384">
    <property type="protein sequence ID" value="EEC09444.1"/>
    <property type="molecule type" value="Genomic_DNA"/>
</dbReference>
<comment type="catalytic activity">
    <reaction evidence="1">
        <text>S-ubiquitinyl-[E2 ubiquitin-conjugating enzyme]-L-cysteine + [acceptor protein]-L-lysine = [E2 ubiquitin-conjugating enzyme]-L-cysteine + N(6)-ubiquitinyl-[acceptor protein]-L-lysine.</text>
        <dbReference type="EC" id="2.3.2.26"/>
    </reaction>
</comment>
<dbReference type="STRING" id="6945.B7PS72"/>
<keyword evidence="6" id="KW-1185">Reference proteome</keyword>
<evidence type="ECO:0000256" key="3">
    <source>
        <dbReference type="ARBA" id="ARBA00022679"/>
    </source>
</evidence>